<name>A0A9P4LZ37_9PEZI</name>
<comment type="caution">
    <text evidence="2">The sequence shown here is derived from an EMBL/GenBank/DDBJ whole genome shotgun (WGS) entry which is preliminary data.</text>
</comment>
<feature type="region of interest" description="Disordered" evidence="1">
    <location>
        <begin position="248"/>
        <end position="271"/>
    </location>
</feature>
<proteinExistence type="predicted"/>
<sequence>MPEVAARNENDVQDVLDENLPFVSEADTRSFPKISHQLAKSNIHTQDSYMTNNTSRAADQSTTVQLTSSTGPITPLFQFVRSLSKPFIGFFSEPSTPQDKLYDPADCETYVGMNMSSLIADMPPGNRPLYTTFRERAALQAQDPERAWLVARVAEHPPQRFGRNGSFRMTTQQARIAAQRLFAYDEQHWPDAHLSVEREATAAEAEHGSEAVDPPVVHEVPETECMLDPHCETYWWRGGNAAMAQLRRWEDVEEPSADQSGGPDGWDSKGE</sequence>
<evidence type="ECO:0000313" key="3">
    <source>
        <dbReference type="Proteomes" id="UP000799776"/>
    </source>
</evidence>
<dbReference type="Proteomes" id="UP000799776">
    <property type="component" value="Unassembled WGS sequence"/>
</dbReference>
<protein>
    <submittedName>
        <fullName evidence="2">Uncharacterized protein</fullName>
    </submittedName>
</protein>
<reference evidence="2" key="1">
    <citation type="journal article" date="2020" name="Stud. Mycol.">
        <title>101 Dothideomycetes genomes: a test case for predicting lifestyles and emergence of pathogens.</title>
        <authorList>
            <person name="Haridas S."/>
            <person name="Albert R."/>
            <person name="Binder M."/>
            <person name="Bloem J."/>
            <person name="Labutti K."/>
            <person name="Salamov A."/>
            <person name="Andreopoulos B."/>
            <person name="Baker S."/>
            <person name="Barry K."/>
            <person name="Bills G."/>
            <person name="Bluhm B."/>
            <person name="Cannon C."/>
            <person name="Castanera R."/>
            <person name="Culley D."/>
            <person name="Daum C."/>
            <person name="Ezra D."/>
            <person name="Gonzalez J."/>
            <person name="Henrissat B."/>
            <person name="Kuo A."/>
            <person name="Liang C."/>
            <person name="Lipzen A."/>
            <person name="Lutzoni F."/>
            <person name="Magnuson J."/>
            <person name="Mondo S."/>
            <person name="Nolan M."/>
            <person name="Ohm R."/>
            <person name="Pangilinan J."/>
            <person name="Park H.-J."/>
            <person name="Ramirez L."/>
            <person name="Alfaro M."/>
            <person name="Sun H."/>
            <person name="Tritt A."/>
            <person name="Yoshinaga Y."/>
            <person name="Zwiers L.-H."/>
            <person name="Turgeon B."/>
            <person name="Goodwin S."/>
            <person name="Spatafora J."/>
            <person name="Crous P."/>
            <person name="Grigoriev I."/>
        </authorList>
    </citation>
    <scope>NUCLEOTIDE SEQUENCE</scope>
    <source>
        <strain evidence="2">CBS 121410</strain>
    </source>
</reference>
<dbReference type="EMBL" id="ML978712">
    <property type="protein sequence ID" value="KAF2090928.1"/>
    <property type="molecule type" value="Genomic_DNA"/>
</dbReference>
<organism evidence="2 3">
    <name type="scientific">Saccharata proteae CBS 121410</name>
    <dbReference type="NCBI Taxonomy" id="1314787"/>
    <lineage>
        <taxon>Eukaryota</taxon>
        <taxon>Fungi</taxon>
        <taxon>Dikarya</taxon>
        <taxon>Ascomycota</taxon>
        <taxon>Pezizomycotina</taxon>
        <taxon>Dothideomycetes</taxon>
        <taxon>Dothideomycetes incertae sedis</taxon>
        <taxon>Botryosphaeriales</taxon>
        <taxon>Saccharataceae</taxon>
        <taxon>Saccharata</taxon>
    </lineage>
</organism>
<accession>A0A9P4LZ37</accession>
<evidence type="ECO:0000313" key="2">
    <source>
        <dbReference type="EMBL" id="KAF2090928.1"/>
    </source>
</evidence>
<keyword evidence="3" id="KW-1185">Reference proteome</keyword>
<dbReference type="AlphaFoldDB" id="A0A9P4LZ37"/>
<gene>
    <name evidence="2" type="ORF">K490DRAFT_53860</name>
</gene>
<evidence type="ECO:0000256" key="1">
    <source>
        <dbReference type="SAM" id="MobiDB-lite"/>
    </source>
</evidence>